<gene>
    <name evidence="1" type="ORF">BDD14_1913</name>
</gene>
<accession>A0A4Q7YSD6</accession>
<keyword evidence="2" id="KW-1185">Reference proteome</keyword>
<proteinExistence type="predicted"/>
<name>A0A4Q7YSD6_9BACT</name>
<dbReference type="OrthoDB" id="122449at2"/>
<dbReference type="Proteomes" id="UP000292958">
    <property type="component" value="Unassembled WGS sequence"/>
</dbReference>
<evidence type="ECO:0000313" key="1">
    <source>
        <dbReference type="EMBL" id="RZU40450.1"/>
    </source>
</evidence>
<reference evidence="1 2" key="1">
    <citation type="submission" date="2019-02" db="EMBL/GenBank/DDBJ databases">
        <title>Genomic Encyclopedia of Archaeal and Bacterial Type Strains, Phase II (KMG-II): from individual species to whole genera.</title>
        <authorList>
            <person name="Goeker M."/>
        </authorList>
    </citation>
    <scope>NUCLEOTIDE SEQUENCE [LARGE SCALE GENOMIC DNA]</scope>
    <source>
        <strain evidence="1 2">DSM 18101</strain>
    </source>
</reference>
<dbReference type="EMBL" id="SHKW01000001">
    <property type="protein sequence ID" value="RZU40450.1"/>
    <property type="molecule type" value="Genomic_DNA"/>
</dbReference>
<sequence>MNCHDCQSALPDLLLDPSASSNTVARAHVDSCADCRQELESLQATISLLDTWKAPDPSPYFDQKLAVLLREEQTKAPAGWFERLRSRLLFNTGHQFRPALAGGMLALALLIGGGIFADLARVDLGEAETSPTVTDLQVLDKNDQALQTMDQLFQDEGAADDAAALPSS</sequence>
<dbReference type="Gene3D" id="1.10.10.1320">
    <property type="entry name" value="Anti-sigma factor, zinc-finger domain"/>
    <property type="match status" value="1"/>
</dbReference>
<protein>
    <submittedName>
        <fullName evidence="1">Uncharacterized protein</fullName>
    </submittedName>
</protein>
<dbReference type="AlphaFoldDB" id="A0A4Q7YSD6"/>
<comment type="caution">
    <text evidence="1">The sequence shown here is derived from an EMBL/GenBank/DDBJ whole genome shotgun (WGS) entry which is preliminary data.</text>
</comment>
<organism evidence="1 2">
    <name type="scientific">Edaphobacter modestus</name>
    <dbReference type="NCBI Taxonomy" id="388466"/>
    <lineage>
        <taxon>Bacteria</taxon>
        <taxon>Pseudomonadati</taxon>
        <taxon>Acidobacteriota</taxon>
        <taxon>Terriglobia</taxon>
        <taxon>Terriglobales</taxon>
        <taxon>Acidobacteriaceae</taxon>
        <taxon>Edaphobacter</taxon>
    </lineage>
</organism>
<dbReference type="RefSeq" id="WP_130418518.1">
    <property type="nucleotide sequence ID" value="NZ_SHKW01000001.1"/>
</dbReference>
<evidence type="ECO:0000313" key="2">
    <source>
        <dbReference type="Proteomes" id="UP000292958"/>
    </source>
</evidence>
<dbReference type="InterPro" id="IPR041916">
    <property type="entry name" value="Anti_sigma_zinc_sf"/>
</dbReference>